<dbReference type="EMBL" id="ML769699">
    <property type="protein sequence ID" value="KAE9389379.1"/>
    <property type="molecule type" value="Genomic_DNA"/>
</dbReference>
<proteinExistence type="predicted"/>
<organism evidence="1 2">
    <name type="scientific">Gymnopus androsaceus JB14</name>
    <dbReference type="NCBI Taxonomy" id="1447944"/>
    <lineage>
        <taxon>Eukaryota</taxon>
        <taxon>Fungi</taxon>
        <taxon>Dikarya</taxon>
        <taxon>Basidiomycota</taxon>
        <taxon>Agaricomycotina</taxon>
        <taxon>Agaricomycetes</taxon>
        <taxon>Agaricomycetidae</taxon>
        <taxon>Agaricales</taxon>
        <taxon>Marasmiineae</taxon>
        <taxon>Omphalotaceae</taxon>
        <taxon>Gymnopus</taxon>
    </lineage>
</organism>
<gene>
    <name evidence="1" type="ORF">BT96DRAFT_1003280</name>
</gene>
<evidence type="ECO:0000313" key="1">
    <source>
        <dbReference type="EMBL" id="KAE9389379.1"/>
    </source>
</evidence>
<protein>
    <submittedName>
        <fullName evidence="1">Uncharacterized protein</fullName>
    </submittedName>
</protein>
<dbReference type="AlphaFoldDB" id="A0A6A4GU93"/>
<keyword evidence="2" id="KW-1185">Reference proteome</keyword>
<name>A0A6A4GU93_9AGAR</name>
<dbReference type="Proteomes" id="UP000799118">
    <property type="component" value="Unassembled WGS sequence"/>
</dbReference>
<reference evidence="1" key="1">
    <citation type="journal article" date="2019" name="Environ. Microbiol.">
        <title>Fungal ecological strategies reflected in gene transcription - a case study of two litter decomposers.</title>
        <authorList>
            <person name="Barbi F."/>
            <person name="Kohler A."/>
            <person name="Barry K."/>
            <person name="Baskaran P."/>
            <person name="Daum C."/>
            <person name="Fauchery L."/>
            <person name="Ihrmark K."/>
            <person name="Kuo A."/>
            <person name="LaButti K."/>
            <person name="Lipzen A."/>
            <person name="Morin E."/>
            <person name="Grigoriev I.V."/>
            <person name="Henrissat B."/>
            <person name="Lindahl B."/>
            <person name="Martin F."/>
        </authorList>
    </citation>
    <scope>NUCLEOTIDE SEQUENCE</scope>
    <source>
        <strain evidence="1">JB14</strain>
    </source>
</reference>
<accession>A0A6A4GU93</accession>
<evidence type="ECO:0000313" key="2">
    <source>
        <dbReference type="Proteomes" id="UP000799118"/>
    </source>
</evidence>
<sequence>MPKQPPAQSTRPRHAKPRNKFEAAALEIDALVKLPDDFFPTDAEIDAELANIDAATDAENGKKTHPRFYQPCTHEARRDTMDVWGLKPQKGDRVQIIPIPDSGFTIRVWHSGLSDPDDQDECCLDFINLLTQRATNAPEGWQLLRANQSGMRSVREERFDIKRAKSYALRRPGHPDFFFDIPMKSIHGAAQPRDSRAAV</sequence>
<dbReference type="OrthoDB" id="2800028at2759"/>